<evidence type="ECO:0000259" key="2">
    <source>
        <dbReference type="Pfam" id="PF01381"/>
    </source>
</evidence>
<evidence type="ECO:0000256" key="1">
    <source>
        <dbReference type="ARBA" id="ARBA00023125"/>
    </source>
</evidence>
<keyword evidence="1" id="KW-0238">DNA-binding</keyword>
<dbReference type="STRING" id="293614.A1C_02475"/>
<dbReference type="PANTHER" id="PTHR36924">
    <property type="entry name" value="ANTITOXIN HIGA-1"/>
    <property type="match status" value="1"/>
</dbReference>
<feature type="domain" description="HTH cro/C1-type" evidence="2">
    <location>
        <begin position="15"/>
        <end position="60"/>
    </location>
</feature>
<dbReference type="Gene3D" id="1.10.260.40">
    <property type="entry name" value="lambda repressor-like DNA-binding domains"/>
    <property type="match status" value="1"/>
</dbReference>
<dbReference type="AlphaFoldDB" id="A8GN19"/>
<protein>
    <submittedName>
        <fullName evidence="3">Plasmid maintenance system antidote protein</fullName>
    </submittedName>
</protein>
<reference evidence="3" key="1">
    <citation type="submission" date="2007-09" db="EMBL/GenBank/DDBJ databases">
        <title>Complete Genome Sequence of Rickettsia akari.</title>
        <authorList>
            <person name="Madan A."/>
            <person name="Fahey J."/>
            <person name="Helton E."/>
            <person name="Ketteman M."/>
            <person name="Madan A."/>
            <person name="Rodrigues S."/>
            <person name="Sanchez A."/>
            <person name="Whiting M."/>
            <person name="Dasch G."/>
            <person name="Eremeeva M."/>
        </authorList>
    </citation>
    <scope>NUCLEOTIDE SEQUENCE</scope>
    <source>
        <strain evidence="3">Hartford</strain>
    </source>
</reference>
<organism evidence="3 4">
    <name type="scientific">Rickettsia akari (strain Hartford)</name>
    <dbReference type="NCBI Taxonomy" id="293614"/>
    <lineage>
        <taxon>Bacteria</taxon>
        <taxon>Pseudomonadati</taxon>
        <taxon>Pseudomonadota</taxon>
        <taxon>Alphaproteobacteria</taxon>
        <taxon>Rickettsiales</taxon>
        <taxon>Rickettsiaceae</taxon>
        <taxon>Rickettsieae</taxon>
        <taxon>Rickettsia</taxon>
        <taxon>spotted fever group</taxon>
    </lineage>
</organism>
<evidence type="ECO:0000313" key="4">
    <source>
        <dbReference type="Proteomes" id="UP000006830"/>
    </source>
</evidence>
<dbReference type="InterPro" id="IPR013430">
    <property type="entry name" value="Toxin_antidote_HigA"/>
</dbReference>
<dbReference type="KEGG" id="rak:A1C_02475"/>
<proteinExistence type="predicted"/>
<dbReference type="Proteomes" id="UP000006830">
    <property type="component" value="Chromosome"/>
</dbReference>
<sequence length="61" mass="6884">MTNKLPPISPEQILLEEFMEPMGISQSKLASDIDVPVTRINNMIKHHRSILADTALRLSKN</sequence>
<dbReference type="SUPFAM" id="SSF47413">
    <property type="entry name" value="lambda repressor-like DNA-binding domains"/>
    <property type="match status" value="1"/>
</dbReference>
<evidence type="ECO:0000313" key="3">
    <source>
        <dbReference type="EMBL" id="ABV74794.1"/>
    </source>
</evidence>
<name>A8GN19_RICAH</name>
<dbReference type="InterPro" id="IPR001387">
    <property type="entry name" value="Cro/C1-type_HTH"/>
</dbReference>
<dbReference type="HOGENOM" id="CLU_140230_5_2_5"/>
<dbReference type="EMBL" id="CP000847">
    <property type="protein sequence ID" value="ABV74794.1"/>
    <property type="molecule type" value="Genomic_DNA"/>
</dbReference>
<keyword evidence="4" id="KW-1185">Reference proteome</keyword>
<dbReference type="eggNOG" id="COG3093">
    <property type="taxonomic scope" value="Bacteria"/>
</dbReference>
<dbReference type="PANTHER" id="PTHR36924:SF1">
    <property type="entry name" value="ANTITOXIN HIGA-1"/>
    <property type="match status" value="1"/>
</dbReference>
<dbReference type="Pfam" id="PF01381">
    <property type="entry name" value="HTH_3"/>
    <property type="match status" value="1"/>
</dbReference>
<dbReference type="NCBIfam" id="TIGR02607">
    <property type="entry name" value="antidote_HigA"/>
    <property type="match status" value="1"/>
</dbReference>
<dbReference type="InterPro" id="IPR010982">
    <property type="entry name" value="Lambda_DNA-bd_dom_sf"/>
</dbReference>
<dbReference type="CDD" id="cd00093">
    <property type="entry name" value="HTH_XRE"/>
    <property type="match status" value="1"/>
</dbReference>
<accession>A8GN19</accession>
<dbReference type="GO" id="GO:0003677">
    <property type="term" value="F:DNA binding"/>
    <property type="evidence" value="ECO:0007669"/>
    <property type="project" value="UniProtKB-KW"/>
</dbReference>
<gene>
    <name evidence="3" type="ordered locus">A1C_02475</name>
</gene>